<dbReference type="RefSeq" id="XP_011647311.1">
    <property type="nucleotide sequence ID" value="XM_011649009.1"/>
</dbReference>
<keyword evidence="3" id="KW-1185">Reference proteome</keyword>
<feature type="domain" description="Ubiquinol-cytochrome c chaperone" evidence="2">
    <location>
        <begin position="106"/>
        <end position="241"/>
    </location>
</feature>
<name>A0A6I9WTC9_9HYME</name>
<dbReference type="Proteomes" id="UP000504615">
    <property type="component" value="Unplaced"/>
</dbReference>
<gene>
    <name evidence="4" type="primary">LOC105433618</name>
</gene>
<dbReference type="Pfam" id="PF03981">
    <property type="entry name" value="Ubiq_cyt_C_chap"/>
    <property type="match status" value="1"/>
</dbReference>
<dbReference type="AlphaFoldDB" id="A0A6I9WTC9"/>
<dbReference type="GeneID" id="105433618"/>
<evidence type="ECO:0000313" key="4">
    <source>
        <dbReference type="RefSeq" id="XP_011647311.1"/>
    </source>
</evidence>
<evidence type="ECO:0000256" key="1">
    <source>
        <dbReference type="ARBA" id="ARBA00006407"/>
    </source>
</evidence>
<dbReference type="KEGG" id="pbar:105433618"/>
<dbReference type="PANTHER" id="PTHR12184">
    <property type="entry name" value="UBIQUINOL-CYTOCHROME C REDUCTASE COMPLEX ASSEMBLY FACTOR 1 FAMILY MEMBER"/>
    <property type="match status" value="1"/>
</dbReference>
<reference evidence="4" key="1">
    <citation type="submission" date="2025-08" db="UniProtKB">
        <authorList>
            <consortium name="RefSeq"/>
        </authorList>
    </citation>
    <scope>IDENTIFICATION</scope>
</reference>
<dbReference type="GO" id="GO:0034551">
    <property type="term" value="P:mitochondrial respiratory chain complex III assembly"/>
    <property type="evidence" value="ECO:0007669"/>
    <property type="project" value="TreeGrafter"/>
</dbReference>
<protein>
    <submittedName>
        <fullName evidence="4">Ubiquinol-cytochrome-c reductase complex assembly factor 1</fullName>
    </submittedName>
</protein>
<organism evidence="3 4">
    <name type="scientific">Pogonomyrmex barbatus</name>
    <name type="common">red harvester ant</name>
    <dbReference type="NCBI Taxonomy" id="144034"/>
    <lineage>
        <taxon>Eukaryota</taxon>
        <taxon>Metazoa</taxon>
        <taxon>Ecdysozoa</taxon>
        <taxon>Arthropoda</taxon>
        <taxon>Hexapoda</taxon>
        <taxon>Insecta</taxon>
        <taxon>Pterygota</taxon>
        <taxon>Neoptera</taxon>
        <taxon>Endopterygota</taxon>
        <taxon>Hymenoptera</taxon>
        <taxon>Apocrita</taxon>
        <taxon>Aculeata</taxon>
        <taxon>Formicoidea</taxon>
        <taxon>Formicidae</taxon>
        <taxon>Myrmicinae</taxon>
        <taxon>Pogonomyrmex</taxon>
    </lineage>
</organism>
<proteinExistence type="inferred from homology"/>
<sequence>MLVARYTRIFPSTKNATLFFKTQKTIQNHGKLSTVRMLSLEPKRIHTTAECRTSTVESVRPNMGFVERMLRKSRFFDVQKYRTMFLGYQVYEHVMGQIDYPFFFKYFNMPDTFFSWFLVTELHVWMIMVRYMADENDGKIIRNNAVKAMWEDTTARLEQLGSIRTKIKNEQMQEISHQFNAAIIDYDEGIQSDDKTLAGALWRRFFRLECNNPEHVETLLNYVRKQIYLFDNLSTHEILKKPILKLIDIKSLCKHQK</sequence>
<dbReference type="CTD" id="55245"/>
<dbReference type="PANTHER" id="PTHR12184:SF1">
    <property type="entry name" value="UBIQUINOL-CYTOCHROME-C REDUCTASE COMPLEX ASSEMBLY FACTOR 1"/>
    <property type="match status" value="1"/>
</dbReference>
<evidence type="ECO:0000313" key="3">
    <source>
        <dbReference type="Proteomes" id="UP000504615"/>
    </source>
</evidence>
<accession>A0A6I9WTC9</accession>
<dbReference type="OrthoDB" id="4007at2759"/>
<dbReference type="GO" id="GO:0005739">
    <property type="term" value="C:mitochondrion"/>
    <property type="evidence" value="ECO:0007669"/>
    <property type="project" value="TreeGrafter"/>
</dbReference>
<comment type="similarity">
    <text evidence="1">Belongs to the CBP3 family.</text>
</comment>
<evidence type="ECO:0000259" key="2">
    <source>
        <dbReference type="Pfam" id="PF03981"/>
    </source>
</evidence>
<dbReference type="InterPro" id="IPR007129">
    <property type="entry name" value="Ubiqinol_cyt_c_chaperone_CPB3"/>
</dbReference>
<dbReference type="InterPro" id="IPR021150">
    <property type="entry name" value="Ubiq_cyt_c_chap"/>
</dbReference>